<evidence type="ECO:0000313" key="4">
    <source>
        <dbReference type="Proteomes" id="UP000192335"/>
    </source>
</evidence>
<dbReference type="SUPFAM" id="SSF51556">
    <property type="entry name" value="Metallo-dependent hydrolases"/>
    <property type="match status" value="1"/>
</dbReference>
<comment type="caution">
    <text evidence="2">The sequence shown here is derived from an EMBL/GenBank/DDBJ whole genome shotgun (WGS) entry which is preliminary data.</text>
</comment>
<dbReference type="Gene3D" id="3.20.20.140">
    <property type="entry name" value="Metal-dependent hydrolases"/>
    <property type="match status" value="1"/>
</dbReference>
<dbReference type="InterPro" id="IPR013108">
    <property type="entry name" value="Amidohydro_3"/>
</dbReference>
<dbReference type="InterPro" id="IPR011059">
    <property type="entry name" value="Metal-dep_hydrolase_composite"/>
</dbReference>
<reference evidence="3 5" key="2">
    <citation type="submission" date="2018-09" db="EMBL/GenBank/DDBJ databases">
        <authorList>
            <person name="Tagini F."/>
        </authorList>
    </citation>
    <scope>NUCLEOTIDE SEQUENCE [LARGE SCALE GENOMIC DNA]</scope>
    <source>
        <strain evidence="3 5">MK4</strain>
    </source>
</reference>
<dbReference type="SUPFAM" id="SSF51338">
    <property type="entry name" value="Composite domain of metallo-dependent hydrolases"/>
    <property type="match status" value="1"/>
</dbReference>
<dbReference type="Proteomes" id="UP000192335">
    <property type="component" value="Unassembled WGS sequence"/>
</dbReference>
<dbReference type="AlphaFoldDB" id="A0A8E2ITW5"/>
<evidence type="ECO:0000313" key="5">
    <source>
        <dbReference type="Proteomes" id="UP000271464"/>
    </source>
</evidence>
<dbReference type="EMBL" id="MWQA01000001">
    <property type="protein sequence ID" value="ORC07904.1"/>
    <property type="molecule type" value="Genomic_DNA"/>
</dbReference>
<evidence type="ECO:0000313" key="3">
    <source>
        <dbReference type="EMBL" id="VAZ86990.1"/>
    </source>
</evidence>
<dbReference type="Gene3D" id="3.10.310.70">
    <property type="match status" value="1"/>
</dbReference>
<dbReference type="Proteomes" id="UP000271464">
    <property type="component" value="Unassembled WGS sequence"/>
</dbReference>
<accession>A0A8E2ITW5</accession>
<gene>
    <name evidence="3" type="primary">nfdA_4</name>
    <name evidence="2" type="ORF">B4U45_16165</name>
    <name evidence="3" type="ORF">LAUMK4_00170</name>
</gene>
<sequence>MLIRRATLLDGTRADVRVDALIDEVGDGLVAAPGERVLDAAGGTVLPGLHDHHVHLRSAAAALDSLLVGPPAVCTKAVLVQALSEARPSSDGWLRAIGYHESVAGRLDRNVLDALVPDIPVRIQHRSGALWILNSAALARIGLAGHPDGRLPSAASDWPDGLPRRETDLVRLSDRLTSMGVTGVTDATPDLGADDTESLLTAHRRGEFQPRVRFLAPGKKILHDDRLDLDALTAWITGCHHAGRPVAVHCVTAAQLVVTIAALRGAGSHPLDRIEHAAVVPDDNLADLRDLGVTVVTQPNFVAERGDQYLAEIPAVEHHQLWRVASFLKAQVPVALSTDMPFGLGDPWAAMRAAVHRATSGGAVLNPDECVPARTALTMFLGHPDEPGRVRTVAAGQPGDLCVLSQPPATALAQLDAGLVTATIIGGEIAYTSGPDYPRA</sequence>
<dbReference type="GO" id="GO:0016810">
    <property type="term" value="F:hydrolase activity, acting on carbon-nitrogen (but not peptide) bonds"/>
    <property type="evidence" value="ECO:0007669"/>
    <property type="project" value="InterPro"/>
</dbReference>
<feature type="domain" description="Amidohydrolase 3" evidence="1">
    <location>
        <begin position="36"/>
        <end position="431"/>
    </location>
</feature>
<dbReference type="RefSeq" id="WP_075546645.1">
    <property type="nucleotide sequence ID" value="NZ_CADEAW010000114.1"/>
</dbReference>
<organism evidence="2 4">
    <name type="scientific">Mycobacterium persicum</name>
    <dbReference type="NCBI Taxonomy" id="1487726"/>
    <lineage>
        <taxon>Bacteria</taxon>
        <taxon>Bacillati</taxon>
        <taxon>Actinomycetota</taxon>
        <taxon>Actinomycetes</taxon>
        <taxon>Mycobacteriales</taxon>
        <taxon>Mycobacteriaceae</taxon>
        <taxon>Mycobacterium</taxon>
    </lineage>
</organism>
<keyword evidence="5" id="KW-1185">Reference proteome</keyword>
<evidence type="ECO:0000313" key="2">
    <source>
        <dbReference type="EMBL" id="ORC07904.1"/>
    </source>
</evidence>
<dbReference type="PANTHER" id="PTHR22642:SF2">
    <property type="entry name" value="PROTEIN LONG AFTER FAR-RED 3"/>
    <property type="match status" value="1"/>
</dbReference>
<dbReference type="EMBL" id="UPHM01000004">
    <property type="protein sequence ID" value="VAZ86990.1"/>
    <property type="molecule type" value="Genomic_DNA"/>
</dbReference>
<dbReference type="GeneID" id="66598898"/>
<dbReference type="Pfam" id="PF07969">
    <property type="entry name" value="Amidohydro_3"/>
    <property type="match status" value="1"/>
</dbReference>
<protein>
    <submittedName>
        <fullName evidence="2">Amidohydrolase</fullName>
    </submittedName>
    <submittedName>
        <fullName evidence="3">N-substituted formamide deformylase</fullName>
        <ecNumber evidence="3">3.5.1.91</ecNumber>
    </submittedName>
</protein>
<dbReference type="EC" id="3.5.1.91" evidence="3"/>
<evidence type="ECO:0000259" key="1">
    <source>
        <dbReference type="Pfam" id="PF07969"/>
    </source>
</evidence>
<dbReference type="Gene3D" id="2.30.40.10">
    <property type="entry name" value="Urease, subunit C, domain 1"/>
    <property type="match status" value="1"/>
</dbReference>
<keyword evidence="3" id="KW-0378">Hydrolase</keyword>
<reference evidence="2 4" key="1">
    <citation type="submission" date="2017-02" db="EMBL/GenBank/DDBJ databases">
        <title>Mycobacterium kansasii genomes.</title>
        <authorList>
            <person name="Borowka P."/>
            <person name="Strapagiel D."/>
            <person name="Marciniak B."/>
            <person name="Lach J."/>
            <person name="Bakula Z."/>
            <person name="Van Ingen J."/>
            <person name="Safianowska A."/>
            <person name="Brzostek A."/>
            <person name="Dziadek J."/>
            <person name="Jagielski T."/>
        </authorList>
    </citation>
    <scope>NUCLEOTIDE SEQUENCE [LARGE SCALE GENOMIC DNA]</scope>
    <source>
        <strain evidence="2 4">12MK</strain>
    </source>
</reference>
<dbReference type="PANTHER" id="PTHR22642">
    <property type="entry name" value="IMIDAZOLONEPROPIONASE"/>
    <property type="match status" value="1"/>
</dbReference>
<dbReference type="OrthoDB" id="3173428at2"/>
<proteinExistence type="predicted"/>
<dbReference type="InterPro" id="IPR032466">
    <property type="entry name" value="Metal_Hydrolase"/>
</dbReference>
<name>A0A8E2ITW5_9MYCO</name>